<evidence type="ECO:0000256" key="7">
    <source>
        <dbReference type="SAM" id="Phobius"/>
    </source>
</evidence>
<dbReference type="InterPro" id="IPR003439">
    <property type="entry name" value="ABC_transporter-like_ATP-bd"/>
</dbReference>
<feature type="domain" description="ABC transporter" evidence="8">
    <location>
        <begin position="490"/>
        <end position="721"/>
    </location>
</feature>
<dbReference type="KEGG" id="salk:FBQ74_02175"/>
<dbReference type="SUPFAM" id="SSF52540">
    <property type="entry name" value="P-loop containing nucleoside triphosphate hydrolases"/>
    <property type="match status" value="1"/>
</dbReference>
<dbReference type="Proteomes" id="UP000304912">
    <property type="component" value="Chromosome"/>
</dbReference>
<dbReference type="Gene3D" id="3.90.70.10">
    <property type="entry name" value="Cysteine proteinases"/>
    <property type="match status" value="1"/>
</dbReference>
<dbReference type="GO" id="GO:0016887">
    <property type="term" value="F:ATP hydrolysis activity"/>
    <property type="evidence" value="ECO:0007669"/>
    <property type="project" value="InterPro"/>
</dbReference>
<dbReference type="InterPro" id="IPR005074">
    <property type="entry name" value="Peptidase_C39"/>
</dbReference>
<dbReference type="Gene3D" id="3.40.50.300">
    <property type="entry name" value="P-loop containing nucleotide triphosphate hydrolases"/>
    <property type="match status" value="1"/>
</dbReference>
<dbReference type="GO" id="GO:0140359">
    <property type="term" value="F:ABC-type transporter activity"/>
    <property type="evidence" value="ECO:0007669"/>
    <property type="project" value="InterPro"/>
</dbReference>
<proteinExistence type="predicted"/>
<protein>
    <submittedName>
        <fullName evidence="11">Peptidase domain-containing ABC transporter</fullName>
    </submittedName>
</protein>
<keyword evidence="2 7" id="KW-0812">Transmembrane</keyword>
<evidence type="ECO:0000256" key="1">
    <source>
        <dbReference type="ARBA" id="ARBA00004651"/>
    </source>
</evidence>
<dbReference type="Gene3D" id="1.20.1560.10">
    <property type="entry name" value="ABC transporter type 1, transmembrane domain"/>
    <property type="match status" value="1"/>
</dbReference>
<feature type="transmembrane region" description="Helical" evidence="7">
    <location>
        <begin position="311"/>
        <end position="329"/>
    </location>
</feature>
<dbReference type="PANTHER" id="PTHR24221:SF606">
    <property type="entry name" value="COLICIN V SECRETION-PROCESSING ATP-BINDING PROTEIN"/>
    <property type="match status" value="1"/>
</dbReference>
<dbReference type="GO" id="GO:0006508">
    <property type="term" value="P:proteolysis"/>
    <property type="evidence" value="ECO:0007669"/>
    <property type="project" value="InterPro"/>
</dbReference>
<dbReference type="InterPro" id="IPR027417">
    <property type="entry name" value="P-loop_NTPase"/>
</dbReference>
<evidence type="ECO:0000259" key="8">
    <source>
        <dbReference type="PROSITE" id="PS50893"/>
    </source>
</evidence>
<keyword evidence="12" id="KW-1185">Reference proteome</keyword>
<evidence type="ECO:0000256" key="4">
    <source>
        <dbReference type="ARBA" id="ARBA00022840"/>
    </source>
</evidence>
<reference evidence="11 12" key="1">
    <citation type="submission" date="2019-04" db="EMBL/GenBank/DDBJ databases">
        <title>Salinimonas iocasae sp. nov., a halophilic bacterium isolated from the outer tube casing of tubeworms in Okinawa Trough.</title>
        <authorList>
            <person name="Zhang H."/>
            <person name="Wang H."/>
            <person name="Li C."/>
        </authorList>
    </citation>
    <scope>NUCLEOTIDE SEQUENCE [LARGE SCALE GENOMIC DNA]</scope>
    <source>
        <strain evidence="11 12">KX18D6</strain>
    </source>
</reference>
<feature type="domain" description="ABC transmembrane type-1" evidence="9">
    <location>
        <begin position="174"/>
        <end position="454"/>
    </location>
</feature>
<dbReference type="GO" id="GO:0034040">
    <property type="term" value="F:ATPase-coupled lipid transmembrane transporter activity"/>
    <property type="evidence" value="ECO:0007669"/>
    <property type="project" value="TreeGrafter"/>
</dbReference>
<dbReference type="OrthoDB" id="9806127at2"/>
<evidence type="ECO:0000313" key="12">
    <source>
        <dbReference type="Proteomes" id="UP000304912"/>
    </source>
</evidence>
<organism evidence="11 12">
    <name type="scientific">Salinimonas iocasae</name>
    <dbReference type="NCBI Taxonomy" id="2572577"/>
    <lineage>
        <taxon>Bacteria</taxon>
        <taxon>Pseudomonadati</taxon>
        <taxon>Pseudomonadota</taxon>
        <taxon>Gammaproteobacteria</taxon>
        <taxon>Alteromonadales</taxon>
        <taxon>Alteromonadaceae</taxon>
        <taxon>Alteromonas/Salinimonas group</taxon>
        <taxon>Salinimonas</taxon>
    </lineage>
</organism>
<evidence type="ECO:0000259" key="9">
    <source>
        <dbReference type="PROSITE" id="PS50929"/>
    </source>
</evidence>
<keyword evidence="3" id="KW-0547">Nucleotide-binding</keyword>
<dbReference type="AlphaFoldDB" id="A0A5B7YAC1"/>
<feature type="transmembrane region" description="Helical" evidence="7">
    <location>
        <begin position="397"/>
        <end position="415"/>
    </location>
</feature>
<evidence type="ECO:0000259" key="10">
    <source>
        <dbReference type="PROSITE" id="PS50990"/>
    </source>
</evidence>
<feature type="transmembrane region" description="Helical" evidence="7">
    <location>
        <begin position="283"/>
        <end position="305"/>
    </location>
</feature>
<dbReference type="PROSITE" id="PS50893">
    <property type="entry name" value="ABC_TRANSPORTER_2"/>
    <property type="match status" value="1"/>
</dbReference>
<dbReference type="CDD" id="cd18567">
    <property type="entry name" value="ABC_6TM_CvaB_RaxB_like"/>
    <property type="match status" value="1"/>
</dbReference>
<dbReference type="SMART" id="SM00382">
    <property type="entry name" value="AAA"/>
    <property type="match status" value="1"/>
</dbReference>
<dbReference type="Pfam" id="PF00005">
    <property type="entry name" value="ABC_tran"/>
    <property type="match status" value="1"/>
</dbReference>
<dbReference type="EMBL" id="CP039852">
    <property type="protein sequence ID" value="QCZ92355.1"/>
    <property type="molecule type" value="Genomic_DNA"/>
</dbReference>
<dbReference type="SUPFAM" id="SSF90123">
    <property type="entry name" value="ABC transporter transmembrane region"/>
    <property type="match status" value="1"/>
</dbReference>
<evidence type="ECO:0000256" key="2">
    <source>
        <dbReference type="ARBA" id="ARBA00022692"/>
    </source>
</evidence>
<dbReference type="PANTHER" id="PTHR24221">
    <property type="entry name" value="ATP-BINDING CASSETTE SUB-FAMILY B"/>
    <property type="match status" value="1"/>
</dbReference>
<sequence>MVSQALTSLSLFGRKKVPMIHQAELSECGLACLCMISQYHGNRQELSSFRQKFGISTRGMTLQSIMKIADESHFTTRAVKLELEDLHQLQLPAILHWDMQHFVVLTRVTENTITVNDPAVGERTLTFAQASDHVTGIALEVTPGANFETKDPGPSLTLSHFWEKATGLKRSLGLILALSVLLQLFALASPYYMQTVIDDVLLRGAEDLLLVLALGFFLLLIIESATSLLREWVILGLSSKLQLQISGNLFQHLLRLPSDFFAKRHLGDIVSRFGSLAQIREQLTTGLVTALLDGVMTLLMILVMWLYSPTLTVVVLLSVLAFTLVRLVTYRTLKALSTEELQNQAKEQSHFMESMRSIQTIKQLNYQSQRHNQWSNHLTRSLNTSIRIGKRQMSISVLNQLIFGIENILVIYFAAHSVMDTAMTVGMLYAFISYKTKFTGAAANLINHLIQLRLLRVHLARLADIVFTSPEVLDTGLPVHAENTDCREGLVVSQLSYRFSSTSAAVFENINLTVSKGATIAIVGASGAGKSTLLKCLMGLLTPDSGNVSYQGHTVSQSAWFREHSASVLQDDACLSGTIFDNLTGFDDTPCHQRMQWAAHMACLDADIAAMPMQYQTLIGDMGSALSGGQQQRLLLARALYRQPEVLFLDEASSHLDVINEAKINQNLKSLSITRIIVAHRPETIAMADEVYLLQNGGLARIEKPQHQAVPVLTPQGETYA</sequence>
<evidence type="ECO:0000256" key="5">
    <source>
        <dbReference type="ARBA" id="ARBA00022989"/>
    </source>
</evidence>
<evidence type="ECO:0000313" key="11">
    <source>
        <dbReference type="EMBL" id="QCZ92355.1"/>
    </source>
</evidence>
<feature type="domain" description="Peptidase C39" evidence="10">
    <location>
        <begin position="22"/>
        <end position="141"/>
    </location>
</feature>
<dbReference type="InterPro" id="IPR003593">
    <property type="entry name" value="AAA+_ATPase"/>
</dbReference>
<dbReference type="GO" id="GO:0005524">
    <property type="term" value="F:ATP binding"/>
    <property type="evidence" value="ECO:0007669"/>
    <property type="project" value="UniProtKB-KW"/>
</dbReference>
<dbReference type="PROSITE" id="PS50929">
    <property type="entry name" value="ABC_TM1F"/>
    <property type="match status" value="1"/>
</dbReference>
<dbReference type="PROSITE" id="PS50990">
    <property type="entry name" value="PEPTIDASE_C39"/>
    <property type="match status" value="1"/>
</dbReference>
<gene>
    <name evidence="11" type="ORF">FBQ74_02175</name>
</gene>
<dbReference type="RefSeq" id="WP_139755115.1">
    <property type="nucleotide sequence ID" value="NZ_CP039852.1"/>
</dbReference>
<keyword evidence="5 7" id="KW-1133">Transmembrane helix</keyword>
<dbReference type="InterPro" id="IPR017871">
    <property type="entry name" value="ABC_transporter-like_CS"/>
</dbReference>
<evidence type="ECO:0000256" key="3">
    <source>
        <dbReference type="ARBA" id="ARBA00022741"/>
    </source>
</evidence>
<dbReference type="InterPro" id="IPR039421">
    <property type="entry name" value="Type_1_exporter"/>
</dbReference>
<dbReference type="Pfam" id="PF00664">
    <property type="entry name" value="ABC_membrane"/>
    <property type="match status" value="1"/>
</dbReference>
<feature type="transmembrane region" description="Helical" evidence="7">
    <location>
        <begin position="208"/>
        <end position="229"/>
    </location>
</feature>
<dbReference type="GO" id="GO:0005886">
    <property type="term" value="C:plasma membrane"/>
    <property type="evidence" value="ECO:0007669"/>
    <property type="project" value="UniProtKB-SubCell"/>
</dbReference>
<evidence type="ECO:0000256" key="6">
    <source>
        <dbReference type="ARBA" id="ARBA00023136"/>
    </source>
</evidence>
<dbReference type="GO" id="GO:0008233">
    <property type="term" value="F:peptidase activity"/>
    <property type="evidence" value="ECO:0007669"/>
    <property type="project" value="InterPro"/>
</dbReference>
<dbReference type="Pfam" id="PF03412">
    <property type="entry name" value="Peptidase_C39"/>
    <property type="match status" value="1"/>
</dbReference>
<comment type="subcellular location">
    <subcellularLocation>
        <location evidence="1">Cell membrane</location>
        <topology evidence="1">Multi-pass membrane protein</topology>
    </subcellularLocation>
</comment>
<feature type="transmembrane region" description="Helical" evidence="7">
    <location>
        <begin position="172"/>
        <end position="193"/>
    </location>
</feature>
<keyword evidence="6 7" id="KW-0472">Membrane</keyword>
<dbReference type="InterPro" id="IPR011527">
    <property type="entry name" value="ABC1_TM_dom"/>
</dbReference>
<dbReference type="PROSITE" id="PS00211">
    <property type="entry name" value="ABC_TRANSPORTER_1"/>
    <property type="match status" value="1"/>
</dbReference>
<dbReference type="InterPro" id="IPR036640">
    <property type="entry name" value="ABC1_TM_sf"/>
</dbReference>
<keyword evidence="4" id="KW-0067">ATP-binding</keyword>
<accession>A0A5B7YAC1</accession>
<name>A0A5B7YAC1_9ALTE</name>